<dbReference type="RefSeq" id="WP_168567392.1">
    <property type="nucleotide sequence ID" value="NZ_CP051167.1"/>
</dbReference>
<keyword evidence="3" id="KW-1185">Reference proteome</keyword>
<feature type="compositionally biased region" description="Basic and acidic residues" evidence="1">
    <location>
        <begin position="1"/>
        <end position="23"/>
    </location>
</feature>
<dbReference type="KEGG" id="oxy:HCG48_00390"/>
<dbReference type="Proteomes" id="UP000500857">
    <property type="component" value="Chromosome"/>
</dbReference>
<proteinExistence type="predicted"/>
<evidence type="ECO:0000313" key="3">
    <source>
        <dbReference type="Proteomes" id="UP000500857"/>
    </source>
</evidence>
<sequence>MEVDTRISEVPEIKTDKRSRDRPPVFSDLEIGEARSLDVSNYIRQLQDRGHQKGDFYLMGWRSGVAIAFDV</sequence>
<gene>
    <name evidence="2" type="ORF">HCG48_00390</name>
</gene>
<protein>
    <submittedName>
        <fullName evidence="2">Uncharacterized protein</fullName>
    </submittedName>
</protein>
<feature type="region of interest" description="Disordered" evidence="1">
    <location>
        <begin position="1"/>
        <end position="24"/>
    </location>
</feature>
<accession>A0A6H1TS15</accession>
<dbReference type="EMBL" id="CP051167">
    <property type="protein sequence ID" value="QIZ69235.1"/>
    <property type="molecule type" value="Genomic_DNA"/>
</dbReference>
<organism evidence="2 3">
    <name type="scientific">Oxynema aestuarii AP17</name>
    <dbReference type="NCBI Taxonomy" id="2064643"/>
    <lineage>
        <taxon>Bacteria</taxon>
        <taxon>Bacillati</taxon>
        <taxon>Cyanobacteriota</taxon>
        <taxon>Cyanophyceae</taxon>
        <taxon>Oscillatoriophycideae</taxon>
        <taxon>Oscillatoriales</taxon>
        <taxon>Oscillatoriaceae</taxon>
        <taxon>Oxynema</taxon>
        <taxon>Oxynema aestuarii</taxon>
    </lineage>
</organism>
<evidence type="ECO:0000256" key="1">
    <source>
        <dbReference type="SAM" id="MobiDB-lite"/>
    </source>
</evidence>
<dbReference type="AlphaFoldDB" id="A0A6H1TS15"/>
<reference evidence="2 3" key="1">
    <citation type="submission" date="2020-04" db="EMBL/GenBank/DDBJ databases">
        <authorList>
            <person name="Basu S."/>
            <person name="Maruthanayagam V."/>
            <person name="Chakraborty S."/>
            <person name="Pramanik A."/>
            <person name="Mukherjee J."/>
            <person name="Brink B."/>
        </authorList>
    </citation>
    <scope>NUCLEOTIDE SEQUENCE [LARGE SCALE GENOMIC DNA]</scope>
    <source>
        <strain evidence="2 3">AP17</strain>
    </source>
</reference>
<name>A0A6H1TS15_9CYAN</name>
<evidence type="ECO:0000313" key="2">
    <source>
        <dbReference type="EMBL" id="QIZ69235.1"/>
    </source>
</evidence>